<gene>
    <name evidence="1" type="ORF">Tci_913944</name>
</gene>
<comment type="caution">
    <text evidence="1">The sequence shown here is derived from an EMBL/GenBank/DDBJ whole genome shotgun (WGS) entry which is preliminary data.</text>
</comment>
<feature type="non-terminal residue" evidence="1">
    <location>
        <position position="1"/>
    </location>
</feature>
<name>A0A699W233_TANCI</name>
<feature type="non-terminal residue" evidence="1">
    <location>
        <position position="57"/>
    </location>
</feature>
<proteinExistence type="predicted"/>
<keyword evidence="1" id="KW-0548">Nucleotidyltransferase</keyword>
<protein>
    <submittedName>
        <fullName evidence="1">RNA-directed DNA polymerase, eukaryota, reverse transcriptase zinc-binding domain protein</fullName>
    </submittedName>
</protein>
<sequence length="57" mass="5969">QPKAQDHPGTYANVVNGSSTAAVPGPYISSAFALVLDDSCVVERDLSKYAMGKVKDV</sequence>
<keyword evidence="1" id="KW-0808">Transferase</keyword>
<keyword evidence="1" id="KW-0695">RNA-directed DNA polymerase</keyword>
<accession>A0A699W233</accession>
<reference evidence="1" key="1">
    <citation type="journal article" date="2019" name="Sci. Rep.">
        <title>Draft genome of Tanacetum cinerariifolium, the natural source of mosquito coil.</title>
        <authorList>
            <person name="Yamashiro T."/>
            <person name="Shiraishi A."/>
            <person name="Satake H."/>
            <person name="Nakayama K."/>
        </authorList>
    </citation>
    <scope>NUCLEOTIDE SEQUENCE</scope>
</reference>
<evidence type="ECO:0000313" key="1">
    <source>
        <dbReference type="EMBL" id="GFD41975.1"/>
    </source>
</evidence>
<dbReference type="EMBL" id="BKCJ011563289">
    <property type="protein sequence ID" value="GFD41975.1"/>
    <property type="molecule type" value="Genomic_DNA"/>
</dbReference>
<dbReference type="AlphaFoldDB" id="A0A699W233"/>
<dbReference type="GO" id="GO:0003964">
    <property type="term" value="F:RNA-directed DNA polymerase activity"/>
    <property type="evidence" value="ECO:0007669"/>
    <property type="project" value="UniProtKB-KW"/>
</dbReference>
<organism evidence="1">
    <name type="scientific">Tanacetum cinerariifolium</name>
    <name type="common">Dalmatian daisy</name>
    <name type="synonym">Chrysanthemum cinerariifolium</name>
    <dbReference type="NCBI Taxonomy" id="118510"/>
    <lineage>
        <taxon>Eukaryota</taxon>
        <taxon>Viridiplantae</taxon>
        <taxon>Streptophyta</taxon>
        <taxon>Embryophyta</taxon>
        <taxon>Tracheophyta</taxon>
        <taxon>Spermatophyta</taxon>
        <taxon>Magnoliopsida</taxon>
        <taxon>eudicotyledons</taxon>
        <taxon>Gunneridae</taxon>
        <taxon>Pentapetalae</taxon>
        <taxon>asterids</taxon>
        <taxon>campanulids</taxon>
        <taxon>Asterales</taxon>
        <taxon>Asteraceae</taxon>
        <taxon>Asteroideae</taxon>
        <taxon>Anthemideae</taxon>
        <taxon>Anthemidinae</taxon>
        <taxon>Tanacetum</taxon>
    </lineage>
</organism>